<dbReference type="CDD" id="cd00093">
    <property type="entry name" value="HTH_XRE"/>
    <property type="match status" value="1"/>
</dbReference>
<evidence type="ECO:0000313" key="4">
    <source>
        <dbReference type="Proteomes" id="UP000220752"/>
    </source>
</evidence>
<evidence type="ECO:0000256" key="1">
    <source>
        <dbReference type="ARBA" id="ARBA00023125"/>
    </source>
</evidence>
<dbReference type="PROSITE" id="PS50943">
    <property type="entry name" value="HTH_CROC1"/>
    <property type="match status" value="1"/>
</dbReference>
<dbReference type="Proteomes" id="UP000220752">
    <property type="component" value="Unassembled WGS sequence"/>
</dbReference>
<dbReference type="InterPro" id="IPR010982">
    <property type="entry name" value="Lambda_DNA-bd_dom_sf"/>
</dbReference>
<keyword evidence="1" id="KW-0238">DNA-binding</keyword>
<dbReference type="GO" id="GO:0003677">
    <property type="term" value="F:DNA binding"/>
    <property type="evidence" value="ECO:0007669"/>
    <property type="project" value="UniProtKB-KW"/>
</dbReference>
<organism evidence="3 4">
    <name type="scientific">Faecalibacterium langellae</name>
    <dbReference type="NCBI Taxonomy" id="3435293"/>
    <lineage>
        <taxon>Bacteria</taxon>
        <taxon>Bacillati</taxon>
        <taxon>Bacillota</taxon>
        <taxon>Clostridia</taxon>
        <taxon>Eubacteriales</taxon>
        <taxon>Oscillospiraceae</taxon>
        <taxon>Faecalibacterium</taxon>
    </lineage>
</organism>
<dbReference type="Gene3D" id="1.10.260.40">
    <property type="entry name" value="lambda repressor-like DNA-binding domains"/>
    <property type="match status" value="1"/>
</dbReference>
<evidence type="ECO:0000259" key="2">
    <source>
        <dbReference type="PROSITE" id="PS50943"/>
    </source>
</evidence>
<accession>A0A2A6Z8X9</accession>
<comment type="caution">
    <text evidence="3">The sequence shown here is derived from an EMBL/GenBank/DDBJ whole genome shotgun (WGS) entry which is preliminary data.</text>
</comment>
<dbReference type="Pfam" id="PF01381">
    <property type="entry name" value="HTH_3"/>
    <property type="match status" value="1"/>
</dbReference>
<protein>
    <recommendedName>
        <fullName evidence="2">HTH cro/C1-type domain-containing protein</fullName>
    </recommendedName>
</protein>
<dbReference type="PANTHER" id="PTHR46558:SF11">
    <property type="entry name" value="HTH-TYPE TRANSCRIPTIONAL REGULATOR XRE"/>
    <property type="match status" value="1"/>
</dbReference>
<dbReference type="SMART" id="SM00530">
    <property type="entry name" value="HTH_XRE"/>
    <property type="match status" value="1"/>
</dbReference>
<gene>
    <name evidence="3" type="ORF">CGS46_12960</name>
</gene>
<reference evidence="3 4" key="1">
    <citation type="journal article" date="2017" name="Front. Microbiol.">
        <title>New Insights into the Diversity of the Genus Faecalibacterium.</title>
        <authorList>
            <person name="Benevides L."/>
            <person name="Burman S."/>
            <person name="Martin R."/>
            <person name="Robert V."/>
            <person name="Thomas M."/>
            <person name="Miquel S."/>
            <person name="Chain F."/>
            <person name="Sokol H."/>
            <person name="Bermudez-Humaran L.G."/>
            <person name="Morrison M."/>
            <person name="Langella P."/>
            <person name="Azevedo V.A."/>
            <person name="Chatel J.M."/>
            <person name="Soares S."/>
        </authorList>
    </citation>
    <scope>NUCLEOTIDE SEQUENCE [LARGE SCALE GENOMIC DNA]</scope>
    <source>
        <strain evidence="4">CNCM I-4540</strain>
    </source>
</reference>
<sequence>MTQRELAQRINVGNTTLSQYESGARVPSDEVKLKIAMVFGVSVDYLLGATDSREPKSKMPAASAVAQRPAEVAITGELHNLSDRQLDRLMGYIQALKELPDSTTPQNVAIAEKNASEENSSAAG</sequence>
<evidence type="ECO:0000313" key="3">
    <source>
        <dbReference type="EMBL" id="PDX57822.1"/>
    </source>
</evidence>
<name>A0A2A6Z8X9_9FIRM</name>
<dbReference type="EMBL" id="NMTQ01000037">
    <property type="protein sequence ID" value="PDX57822.1"/>
    <property type="molecule type" value="Genomic_DNA"/>
</dbReference>
<dbReference type="AlphaFoldDB" id="A0A2A6Z8X9"/>
<proteinExistence type="predicted"/>
<dbReference type="InterPro" id="IPR001387">
    <property type="entry name" value="Cro/C1-type_HTH"/>
</dbReference>
<feature type="domain" description="HTH cro/C1-type" evidence="2">
    <location>
        <begin position="1"/>
        <end position="46"/>
    </location>
</feature>
<dbReference type="PANTHER" id="PTHR46558">
    <property type="entry name" value="TRACRIPTIONAL REGULATORY PROTEIN-RELATED-RELATED"/>
    <property type="match status" value="1"/>
</dbReference>
<keyword evidence="4" id="KW-1185">Reference proteome</keyword>
<dbReference type="SUPFAM" id="SSF47413">
    <property type="entry name" value="lambda repressor-like DNA-binding domains"/>
    <property type="match status" value="1"/>
</dbReference>